<sequence length="92" mass="10664">MSEDLGAWRVRMQEHGKQVRDLAVEIVRVGAEDARLDELARACYEFYDAHQPPAWPDWNDAEPAMRDRYVNKAVDLLKLEGLVQGKRQWPSV</sequence>
<evidence type="ECO:0000313" key="2">
    <source>
        <dbReference type="Proteomes" id="UP000570678"/>
    </source>
</evidence>
<accession>A0A846YSI3</accession>
<name>A0A846YSI3_9NOCA</name>
<comment type="caution">
    <text evidence="1">The sequence shown here is derived from an EMBL/GenBank/DDBJ whole genome shotgun (WGS) entry which is preliminary data.</text>
</comment>
<dbReference type="AlphaFoldDB" id="A0A846YSI3"/>
<evidence type="ECO:0000313" key="1">
    <source>
        <dbReference type="EMBL" id="NKY60444.1"/>
    </source>
</evidence>
<protein>
    <submittedName>
        <fullName evidence="1">Uncharacterized protein</fullName>
    </submittedName>
</protein>
<dbReference type="RefSeq" id="WP_062979999.1">
    <property type="nucleotide sequence ID" value="NZ_JAAXOT010000022.1"/>
</dbReference>
<dbReference type="EMBL" id="JAAXOT010000022">
    <property type="protein sequence ID" value="NKY60444.1"/>
    <property type="molecule type" value="Genomic_DNA"/>
</dbReference>
<proteinExistence type="predicted"/>
<reference evidence="1 2" key="1">
    <citation type="submission" date="2020-04" db="EMBL/GenBank/DDBJ databases">
        <title>MicrobeNet Type strains.</title>
        <authorList>
            <person name="Nicholson A.C."/>
        </authorList>
    </citation>
    <scope>NUCLEOTIDE SEQUENCE [LARGE SCALE GENOMIC DNA]</scope>
    <source>
        <strain evidence="1 2">JCM 3332</strain>
    </source>
</reference>
<keyword evidence="2" id="KW-1185">Reference proteome</keyword>
<gene>
    <name evidence="1" type="ORF">HGA15_30765</name>
</gene>
<dbReference type="Proteomes" id="UP000570678">
    <property type="component" value="Unassembled WGS sequence"/>
</dbReference>
<organism evidence="1 2">
    <name type="scientific">Nocardia flavorosea</name>
    <dbReference type="NCBI Taxonomy" id="53429"/>
    <lineage>
        <taxon>Bacteria</taxon>
        <taxon>Bacillati</taxon>
        <taxon>Actinomycetota</taxon>
        <taxon>Actinomycetes</taxon>
        <taxon>Mycobacteriales</taxon>
        <taxon>Nocardiaceae</taxon>
        <taxon>Nocardia</taxon>
    </lineage>
</organism>